<dbReference type="OrthoDB" id="4088875at2759"/>
<dbReference type="Pfam" id="PF12273">
    <property type="entry name" value="RCR"/>
    <property type="match status" value="1"/>
</dbReference>
<evidence type="ECO:0000256" key="1">
    <source>
        <dbReference type="SAM" id="MobiDB-lite"/>
    </source>
</evidence>
<feature type="compositionally biased region" description="Basic and acidic residues" evidence="1">
    <location>
        <begin position="193"/>
        <end position="202"/>
    </location>
</feature>
<dbReference type="GO" id="GO:0016192">
    <property type="term" value="P:vesicle-mediated transport"/>
    <property type="evidence" value="ECO:0007669"/>
    <property type="project" value="TreeGrafter"/>
</dbReference>
<dbReference type="InterPro" id="IPR020999">
    <property type="entry name" value="Chitin_synth_reg_RCR"/>
</dbReference>
<dbReference type="PANTHER" id="PTHR28187:SF1">
    <property type="entry name" value="PROTEIN RCR1-RELATED"/>
    <property type="match status" value="1"/>
</dbReference>
<accession>A0A8J2T4S6</accession>
<feature type="compositionally biased region" description="Basic and acidic residues" evidence="1">
    <location>
        <begin position="141"/>
        <end position="152"/>
    </location>
</feature>
<dbReference type="EMBL" id="HG316456">
    <property type="protein sequence ID" value="CDF89106.1"/>
    <property type="molecule type" value="Genomic_DNA"/>
</dbReference>
<evidence type="ECO:0000313" key="3">
    <source>
        <dbReference type="EMBL" id="CDF89106.1"/>
    </source>
</evidence>
<gene>
    <name evidence="3" type="ORF">BN860_09274g</name>
</gene>
<keyword evidence="2" id="KW-0812">Transmembrane</keyword>
<dbReference type="Proteomes" id="UP000019375">
    <property type="component" value="Unassembled WGS sequence"/>
</dbReference>
<name>A0A8J2T4S6_ZYGB2</name>
<proteinExistence type="predicted"/>
<feature type="transmembrane region" description="Helical" evidence="2">
    <location>
        <begin position="28"/>
        <end position="48"/>
    </location>
</feature>
<organism evidence="3 4">
    <name type="scientific">Zygosaccharomyces bailii (strain CLIB 213 / ATCC 58445 / CBS 680 / BCRC 21525 / NBRC 1098 / NCYC 1416 / NRRL Y-2227)</name>
    <dbReference type="NCBI Taxonomy" id="1333698"/>
    <lineage>
        <taxon>Eukaryota</taxon>
        <taxon>Fungi</taxon>
        <taxon>Dikarya</taxon>
        <taxon>Ascomycota</taxon>
        <taxon>Saccharomycotina</taxon>
        <taxon>Saccharomycetes</taxon>
        <taxon>Saccharomycetales</taxon>
        <taxon>Saccharomycetaceae</taxon>
        <taxon>Zygosaccharomyces</taxon>
    </lineage>
</organism>
<feature type="region of interest" description="Disordered" evidence="1">
    <location>
        <begin position="141"/>
        <end position="202"/>
    </location>
</feature>
<keyword evidence="4" id="KW-1185">Reference proteome</keyword>
<sequence length="202" mass="22988">MLIQKNTLLYARDEGDLDDSWGGSSWEWGRWILFAIFIVAIALLGLCMTRVNRRRYRMGRAPIRGTAWFTPPSYRQSQRDYNRASNTAEDYVPQYTATANEHDLGYYDENGEFHLNGKAEALAPPPAGTRENESISIHSLERPDNAVTREPHNSPGLDFDFDRDFRRGRPTTETLYASPTSNSSSVEVQRISTPERAKVAKN</sequence>
<feature type="compositionally biased region" description="Polar residues" evidence="1">
    <location>
        <begin position="171"/>
        <end position="192"/>
    </location>
</feature>
<protein>
    <submittedName>
        <fullName evidence="3">ZYBA0S03-09274g1_1</fullName>
    </submittedName>
</protein>
<dbReference type="AlphaFoldDB" id="A0A8J2T4S6"/>
<reference evidence="4" key="1">
    <citation type="journal article" date="2013" name="Genome Announc.">
        <title>Genome sequence of the food spoilage yeast Zygosaccharomyces bailii CLIB 213(T).</title>
        <authorList>
            <person name="Galeote V."/>
            <person name="Bigey F."/>
            <person name="Devillers H."/>
            <person name="Neuveglise C."/>
            <person name="Dequin S."/>
        </authorList>
    </citation>
    <scope>NUCLEOTIDE SEQUENCE [LARGE SCALE GENOMIC DNA]</scope>
    <source>
        <strain evidence="4">CLIB 213 / ATCC 58445 / CBS 680 / CCRC 21525 / NBRC 1098 / NCYC 1416 / NRRL Y-2227</strain>
    </source>
</reference>
<keyword evidence="2" id="KW-1133">Transmembrane helix</keyword>
<dbReference type="PANTHER" id="PTHR28187">
    <property type="entry name" value="PROTEIN RCR1-RELATED"/>
    <property type="match status" value="1"/>
</dbReference>
<evidence type="ECO:0000256" key="2">
    <source>
        <dbReference type="SAM" id="Phobius"/>
    </source>
</evidence>
<keyword evidence="2" id="KW-0472">Membrane</keyword>
<evidence type="ECO:0000313" key="4">
    <source>
        <dbReference type="Proteomes" id="UP000019375"/>
    </source>
</evidence>